<evidence type="ECO:0000256" key="4">
    <source>
        <dbReference type="ARBA" id="ARBA00005524"/>
    </source>
</evidence>
<proteinExistence type="inferred from homology"/>
<dbReference type="EMBL" id="MNYI01000136">
    <property type="protein sequence ID" value="OIP39795.1"/>
    <property type="molecule type" value="Genomic_DNA"/>
</dbReference>
<keyword evidence="5" id="KW-0324">Glycolysis</keyword>
<comment type="similarity">
    <text evidence="4">Belongs to the BPG-independent phosphoglycerate mutase family. A-PGAM subfamily.</text>
</comment>
<dbReference type="PIRSF" id="PIRSF006392">
    <property type="entry name" value="IPGAM_arch"/>
    <property type="match status" value="1"/>
</dbReference>
<feature type="domain" description="Metalloenzyme" evidence="6">
    <location>
        <begin position="16"/>
        <end position="389"/>
    </location>
</feature>
<dbReference type="InterPro" id="IPR004456">
    <property type="entry name" value="Pglycerate_mutase_ApgM"/>
</dbReference>
<dbReference type="InterPro" id="IPR006124">
    <property type="entry name" value="Metalloenzyme"/>
</dbReference>
<dbReference type="GO" id="GO:0046872">
    <property type="term" value="F:metal ion binding"/>
    <property type="evidence" value="ECO:0007669"/>
    <property type="project" value="InterPro"/>
</dbReference>
<dbReference type="SUPFAM" id="SSF53649">
    <property type="entry name" value="Alkaline phosphatase-like"/>
    <property type="match status" value="1"/>
</dbReference>
<dbReference type="NCBIfam" id="TIGR00306">
    <property type="entry name" value="apgM"/>
    <property type="match status" value="1"/>
</dbReference>
<evidence type="ECO:0000313" key="7">
    <source>
        <dbReference type="EMBL" id="OIP39795.1"/>
    </source>
</evidence>
<dbReference type="Proteomes" id="UP000183085">
    <property type="component" value="Unassembled WGS sequence"/>
</dbReference>
<evidence type="ECO:0000256" key="2">
    <source>
        <dbReference type="ARBA" id="ARBA00002315"/>
    </source>
</evidence>
<evidence type="ECO:0000313" key="8">
    <source>
        <dbReference type="Proteomes" id="UP000183085"/>
    </source>
</evidence>
<comment type="function">
    <text evidence="2">Catalyzes the interconversion of 2-phosphoglycerate and 3-phosphoglycerate.</text>
</comment>
<comment type="pathway">
    <text evidence="3">Carbohydrate degradation.</text>
</comment>
<evidence type="ECO:0000256" key="5">
    <source>
        <dbReference type="ARBA" id="ARBA00023152"/>
    </source>
</evidence>
<dbReference type="Pfam" id="PF10143">
    <property type="entry name" value="PhosphMutase"/>
    <property type="match status" value="1"/>
</dbReference>
<dbReference type="GO" id="GO:0004619">
    <property type="term" value="F:phosphoglycerate mutase activity"/>
    <property type="evidence" value="ECO:0007669"/>
    <property type="project" value="UniProtKB-EC"/>
</dbReference>
<organism evidence="7 8">
    <name type="scientific">Candidatus Desantisbacteria bacterium CG2_30_40_21</name>
    <dbReference type="NCBI Taxonomy" id="1817895"/>
    <lineage>
        <taxon>Bacteria</taxon>
        <taxon>Candidatus Desantisiibacteriota</taxon>
    </lineage>
</organism>
<dbReference type="Pfam" id="PF01676">
    <property type="entry name" value="Metalloenzyme"/>
    <property type="match status" value="1"/>
</dbReference>
<dbReference type="PANTHER" id="PTHR31209:SF0">
    <property type="entry name" value="METALLOENZYME DOMAIN-CONTAINING PROTEIN"/>
    <property type="match status" value="1"/>
</dbReference>
<reference evidence="7 8" key="1">
    <citation type="journal article" date="2016" name="Environ. Microbiol.">
        <title>Genomic resolution of a cold subsurface aquifer community provides metabolic insights for novel microbes adapted to high CO concentrations.</title>
        <authorList>
            <person name="Probst A.J."/>
            <person name="Castelle C.J."/>
            <person name="Singh A."/>
            <person name="Brown C.T."/>
            <person name="Anantharaman K."/>
            <person name="Sharon I."/>
            <person name="Hug L.A."/>
            <person name="Burstein D."/>
            <person name="Emerson J.B."/>
            <person name="Thomas B.C."/>
            <person name="Banfield J.F."/>
        </authorList>
    </citation>
    <scope>NUCLEOTIDE SEQUENCE [LARGE SCALE GENOMIC DNA]</scope>
    <source>
        <strain evidence="7">CG2_30_40_21</strain>
    </source>
</reference>
<evidence type="ECO:0000256" key="3">
    <source>
        <dbReference type="ARBA" id="ARBA00004921"/>
    </source>
</evidence>
<dbReference type="CDD" id="cd16011">
    <property type="entry name" value="iPGM_like"/>
    <property type="match status" value="1"/>
</dbReference>
<protein>
    <submittedName>
        <fullName evidence="7">Phosphoglycerate mutase</fullName>
    </submittedName>
</protein>
<dbReference type="Gene3D" id="3.40.720.10">
    <property type="entry name" value="Alkaline Phosphatase, subunit A"/>
    <property type="match status" value="2"/>
</dbReference>
<evidence type="ECO:0000259" key="6">
    <source>
        <dbReference type="Pfam" id="PF01676"/>
    </source>
</evidence>
<comment type="caution">
    <text evidence="7">The sequence shown here is derived from an EMBL/GenBank/DDBJ whole genome shotgun (WGS) entry which is preliminary data.</text>
</comment>
<dbReference type="PANTHER" id="PTHR31209">
    <property type="entry name" value="COFACTOR-INDEPENDENT PHOSPHOGLYCERATE MUTASE"/>
    <property type="match status" value="1"/>
</dbReference>
<accession>A0A1J5DWH6</accession>
<dbReference type="InterPro" id="IPR017850">
    <property type="entry name" value="Alkaline_phosphatase_core_sf"/>
</dbReference>
<comment type="catalytic activity">
    <reaction evidence="1">
        <text>(2R)-2-phosphoglycerate = (2R)-3-phosphoglycerate</text>
        <dbReference type="Rhea" id="RHEA:15901"/>
        <dbReference type="ChEBI" id="CHEBI:58272"/>
        <dbReference type="ChEBI" id="CHEBI:58289"/>
        <dbReference type="EC" id="5.4.2.12"/>
    </reaction>
</comment>
<gene>
    <name evidence="7" type="ORF">AUJ95_05135</name>
</gene>
<dbReference type="GO" id="GO:0006096">
    <property type="term" value="P:glycolytic process"/>
    <property type="evidence" value="ECO:0007669"/>
    <property type="project" value="UniProtKB-KW"/>
</dbReference>
<dbReference type="STRING" id="1817895.AUJ95_05135"/>
<dbReference type="NCBIfam" id="NF003160">
    <property type="entry name" value="PRK04135.1"/>
    <property type="match status" value="1"/>
</dbReference>
<name>A0A1J5DWH6_9BACT</name>
<sequence>MTNKLVEQLSIVTDSKIVLVVIDGLSGIPNESGRTELETANIPNLDALARDSTCGVTDPIAPGITPGSGPAHLSLFGYNPLEYKIGRGLLEALGIDFPLEYGDLAVRGNLATMDKNGRITDRRAGRISTEATIQVCKLLEGIEINGVKVFIKPVKEHRVAIIFRGNGLDDALSETDPQREGLAPLPVKPLGPLAASTAGIVTKFIEEVKKRLASSHPANMILLRGFAKQQKLPSFHERYKLRAAAIASYPMYRGLARLAGMEILPVGERLSDEFECLRQNFDKYDFFYLHVKYTDSAGEDGNFEKKVAVLEDVDAYIHGLLELNPNVLIVTGDHSTPAVLKGHSWHPVPILIHGKYTGKDDVVQFSEKECAKGGIGRIPAMQVMSLAMANALKLTKYGA</sequence>
<dbReference type="AlphaFoldDB" id="A0A1J5DWH6"/>
<evidence type="ECO:0000256" key="1">
    <source>
        <dbReference type="ARBA" id="ARBA00000370"/>
    </source>
</evidence>